<dbReference type="AlphaFoldDB" id="A0A2N5J8J3"/>
<dbReference type="RefSeq" id="WP_423734878.1">
    <property type="nucleotide sequence ID" value="NZ_NMWU01000029.1"/>
</dbReference>
<dbReference type="InterPro" id="IPR006439">
    <property type="entry name" value="HAD-SF_hydro_IA"/>
</dbReference>
<dbReference type="InterPro" id="IPR023214">
    <property type="entry name" value="HAD_sf"/>
</dbReference>
<dbReference type="SUPFAM" id="SSF56784">
    <property type="entry name" value="HAD-like"/>
    <property type="match status" value="1"/>
</dbReference>
<gene>
    <name evidence="1" type="ORF">Uis1B_1662</name>
</gene>
<dbReference type="InterPro" id="IPR036412">
    <property type="entry name" value="HAD-like_sf"/>
</dbReference>
<dbReference type="SFLD" id="SFLDG01129">
    <property type="entry name" value="C1.5:_HAD__Beta-PGM__Phosphata"/>
    <property type="match status" value="1"/>
</dbReference>
<dbReference type="NCBIfam" id="TIGR01509">
    <property type="entry name" value="HAD-SF-IA-v3"/>
    <property type="match status" value="1"/>
</dbReference>
<keyword evidence="2" id="KW-1185">Reference proteome</keyword>
<sequence length="231" mass="26264">MTDPTDIKPTDTSTITDPTITDVIFDFCGVLFDWQCRDAIEGRFPQDVVDRICSDDDECGFYRYEDRLDAGEDLDDVLADYREEFGDELAGIFRYYQEHYEDALPRLIPGMEQLLHDLHDAGLGVWGLTNWGWQTFPTAFAKFPRIKALLDGTIVSGIEKMHKPNADIYELAMSRFHLTPERSVFFDDTAKNITGAQRVGLHAFQFTDADQARKDLASLGVTLQHRDAAAR</sequence>
<dbReference type="Gene3D" id="3.40.50.1000">
    <property type="entry name" value="HAD superfamily/HAD-like"/>
    <property type="match status" value="1"/>
</dbReference>
<name>A0A2N5J8J3_9BIFI</name>
<protein>
    <submittedName>
        <fullName evidence="1">Alpha beta hydrolase</fullName>
    </submittedName>
</protein>
<dbReference type="Pfam" id="PF00702">
    <property type="entry name" value="Hydrolase"/>
    <property type="match status" value="1"/>
</dbReference>
<dbReference type="SFLD" id="SFLDS00003">
    <property type="entry name" value="Haloacid_Dehalogenase"/>
    <property type="match status" value="1"/>
</dbReference>
<dbReference type="CDD" id="cd02603">
    <property type="entry name" value="HAD_sEH-N_like"/>
    <property type="match status" value="1"/>
</dbReference>
<evidence type="ECO:0000313" key="2">
    <source>
        <dbReference type="Proteomes" id="UP000235050"/>
    </source>
</evidence>
<comment type="caution">
    <text evidence="1">The sequence shown here is derived from an EMBL/GenBank/DDBJ whole genome shotgun (WGS) entry which is preliminary data.</text>
</comment>
<organism evidence="1 2">
    <name type="scientific">Bifidobacterium margollesii</name>
    <dbReference type="NCBI Taxonomy" id="2020964"/>
    <lineage>
        <taxon>Bacteria</taxon>
        <taxon>Bacillati</taxon>
        <taxon>Actinomycetota</taxon>
        <taxon>Actinomycetes</taxon>
        <taxon>Bifidobacteriales</taxon>
        <taxon>Bifidobacteriaceae</taxon>
        <taxon>Bifidobacterium</taxon>
    </lineage>
</organism>
<proteinExistence type="predicted"/>
<dbReference type="GO" id="GO:0016787">
    <property type="term" value="F:hydrolase activity"/>
    <property type="evidence" value="ECO:0007669"/>
    <property type="project" value="UniProtKB-KW"/>
</dbReference>
<keyword evidence="1" id="KW-0378">Hydrolase</keyword>
<dbReference type="Proteomes" id="UP000235050">
    <property type="component" value="Unassembled WGS sequence"/>
</dbReference>
<evidence type="ECO:0000313" key="1">
    <source>
        <dbReference type="EMBL" id="PLS30517.1"/>
    </source>
</evidence>
<dbReference type="PANTHER" id="PTHR43611:SF3">
    <property type="entry name" value="FLAVIN MONONUCLEOTIDE HYDROLASE 1, CHLOROPLATIC"/>
    <property type="match status" value="1"/>
</dbReference>
<accession>A0A2N5J8J3</accession>
<dbReference type="EMBL" id="NMWU01000029">
    <property type="protein sequence ID" value="PLS30517.1"/>
    <property type="molecule type" value="Genomic_DNA"/>
</dbReference>
<reference evidence="1 2" key="1">
    <citation type="submission" date="2017-07" db="EMBL/GenBank/DDBJ databases">
        <title>Bifidobacterium novel species.</title>
        <authorList>
            <person name="Lugli G.A."/>
            <person name="Milani C."/>
            <person name="Duranti S."/>
            <person name="Mangifesta M."/>
        </authorList>
    </citation>
    <scope>NUCLEOTIDE SEQUENCE [LARGE SCALE GENOMIC DNA]</scope>
    <source>
        <strain evidence="2">Uis1B</strain>
    </source>
</reference>
<dbReference type="PANTHER" id="PTHR43611">
    <property type="entry name" value="ALPHA-D-GLUCOSE 1-PHOSPHATE PHOSPHATASE"/>
    <property type="match status" value="1"/>
</dbReference>